<dbReference type="NCBIfam" id="NF047539">
    <property type="entry name" value="XAC2610_fam"/>
    <property type="match status" value="1"/>
</dbReference>
<evidence type="ECO:0000313" key="3">
    <source>
        <dbReference type="EMBL" id="MFG6485574.1"/>
    </source>
</evidence>
<proteinExistence type="predicted"/>
<evidence type="ECO:0000256" key="1">
    <source>
        <dbReference type="SAM" id="MobiDB-lite"/>
    </source>
</evidence>
<dbReference type="Proteomes" id="UP001606134">
    <property type="component" value="Unassembled WGS sequence"/>
</dbReference>
<feature type="signal peptide" evidence="2">
    <location>
        <begin position="1"/>
        <end position="28"/>
    </location>
</feature>
<comment type="caution">
    <text evidence="3">The sequence shown here is derived from an EMBL/GenBank/DDBJ whole genome shotgun (WGS) entry which is preliminary data.</text>
</comment>
<sequence length="229" mass="24804">MLTFRGISSAAVLLLASMIPVMTTGAQAEGALKVARPIKKAHGPAQPPRPLPDCSFTESEEATRHMQRVRQPADMTEVVLISCPLDDTRYPDQSYLLDIRYGSGEVLQKLVVQSPLSTEMFSASLLDATGDGYLDLIVSTDIAGGGPYVEFDLYVYDPEAKSFRRDPSFAGTSAPALARTKGCVVTEFRGGPGAYVATRSCFDTQSNQWRSVESCSVVPDVGCRKQLTR</sequence>
<dbReference type="EMBL" id="JBIGIC010000001">
    <property type="protein sequence ID" value="MFG6485574.1"/>
    <property type="molecule type" value="Genomic_DNA"/>
</dbReference>
<evidence type="ECO:0000313" key="4">
    <source>
        <dbReference type="Proteomes" id="UP001606134"/>
    </source>
</evidence>
<dbReference type="RefSeq" id="WP_394406284.1">
    <property type="nucleotide sequence ID" value="NZ_JBIGIC010000001.1"/>
</dbReference>
<organism evidence="3 4">
    <name type="scientific">Pelomonas candidula</name>
    <dbReference type="NCBI Taxonomy" id="3299025"/>
    <lineage>
        <taxon>Bacteria</taxon>
        <taxon>Pseudomonadati</taxon>
        <taxon>Pseudomonadota</taxon>
        <taxon>Betaproteobacteria</taxon>
        <taxon>Burkholderiales</taxon>
        <taxon>Sphaerotilaceae</taxon>
        <taxon>Roseateles</taxon>
    </lineage>
</organism>
<keyword evidence="4" id="KW-1185">Reference proteome</keyword>
<evidence type="ECO:0000256" key="2">
    <source>
        <dbReference type="SAM" id="SignalP"/>
    </source>
</evidence>
<gene>
    <name evidence="3" type="ORF">ACG04R_02760</name>
</gene>
<name>A0ABW7H706_9BURK</name>
<accession>A0ABW7H706</accession>
<reference evidence="3 4" key="1">
    <citation type="submission" date="2024-08" db="EMBL/GenBank/DDBJ databases">
        <authorList>
            <person name="Lu H."/>
        </authorList>
    </citation>
    <scope>NUCLEOTIDE SEQUENCE [LARGE SCALE GENOMIC DNA]</scope>
    <source>
        <strain evidence="3 4">BYS78W</strain>
    </source>
</reference>
<feature type="region of interest" description="Disordered" evidence="1">
    <location>
        <begin position="40"/>
        <end position="62"/>
    </location>
</feature>
<keyword evidence="2" id="KW-0732">Signal</keyword>
<dbReference type="InterPro" id="IPR058087">
    <property type="entry name" value="XAC2610_dom"/>
</dbReference>
<protein>
    <submittedName>
        <fullName evidence="3">XAC2610-related protein</fullName>
    </submittedName>
</protein>
<feature type="chain" id="PRO_5047070775" evidence="2">
    <location>
        <begin position="29"/>
        <end position="229"/>
    </location>
</feature>